<feature type="region of interest" description="Disordered" evidence="10">
    <location>
        <begin position="439"/>
        <end position="481"/>
    </location>
</feature>
<evidence type="ECO:0000256" key="1">
    <source>
        <dbReference type="ARBA" id="ARBA00004286"/>
    </source>
</evidence>
<evidence type="ECO:0000259" key="11">
    <source>
        <dbReference type="Pfam" id="PF09740"/>
    </source>
</evidence>
<feature type="domain" description="UV-stimulated scaffold protein A C-terminal" evidence="11">
    <location>
        <begin position="485"/>
        <end position="584"/>
    </location>
</feature>
<dbReference type="InterPro" id="IPR049431">
    <property type="entry name" value="UVSSA_C"/>
</dbReference>
<reference evidence="12" key="1">
    <citation type="journal article" date="2020" name="Fungal Divers.">
        <title>Resolving the Mortierellaceae phylogeny through synthesis of multi-gene phylogenetics and phylogenomics.</title>
        <authorList>
            <person name="Vandepol N."/>
            <person name="Liber J."/>
            <person name="Desiro A."/>
            <person name="Na H."/>
            <person name="Kennedy M."/>
            <person name="Barry K."/>
            <person name="Grigoriev I.V."/>
            <person name="Miller A.N."/>
            <person name="O'Donnell K."/>
            <person name="Stajich J.E."/>
            <person name="Bonito G."/>
        </authorList>
    </citation>
    <scope>NUCLEOTIDE SEQUENCE</scope>
    <source>
        <strain evidence="12">NVP60</strain>
    </source>
</reference>
<dbReference type="Pfam" id="PF09740">
    <property type="entry name" value="DUF2043"/>
    <property type="match status" value="1"/>
</dbReference>
<evidence type="ECO:0000256" key="9">
    <source>
        <dbReference type="ARBA" id="ARBA00023204"/>
    </source>
</evidence>
<dbReference type="GO" id="GO:0005694">
    <property type="term" value="C:chromosome"/>
    <property type="evidence" value="ECO:0007669"/>
    <property type="project" value="UniProtKB-SubCell"/>
</dbReference>
<sequence>MAMNLEAREALSTLILAITKTGDLYLDPGQVKQVKSICKKSDVNVRTAYDLLMIQLKRKHAQIRYSSTQLIAELFQRSHVFRELLVADYPIFLQLTVGIHQHPLPPPVVFADKTKKLAISLTNEWHAKYGPVYKQIALGYEFLRYHLKVDFTNLVPVTDEARSVEQRAQEELSRQIRQRKYEKAVVEIEEMSDDIQDNVRKMGACFDILVPKLDDEDALNAIFGAPTGSSIDKEQNTQDENEATEENRLDMDDNNIAEQEAAWQQYDPVGVRDNALGTNRYKLTISVNKDNPVDVQESEDNSEVFTTLRECYRLIVKKHWPKATEWMDVLMKADHESGEQRAEYDRLLKKAIDLKKSVTDAKRKSEDLGVNMDTMYGPYEQDSDEDDEELEEVEVTATRSDKNDAKSKGKQPVRNQKRVVTATSKNSVFSMHGQDILEDDPTYAGGTSVPSVRAVARPDTGKDKDVKLSTTAPEGEESREELLARAPLVPWDDDLAVWDKKDMAFNTSGLEYSHRFLGVGDGSNLVSQDTLDRMKMRTRIYNPELPKEIKACRFPMSNGRLCMRRDLVRCPYHGPVVPRDELGQIQLPPEEGGFVRPGDEELDDEQEAALIERAIAAAAPLSTSSSTSVRRPDSGKGKAKDTCTWEDIEDDVHLALGLEKIDVPRKRGQGVKKKKPTKPPSALVNLSKPIDSSRARLLRRVASKASKDSVTQDERIEKSSSSRDARLNRWQ</sequence>
<comment type="caution">
    <text evidence="12">The sequence shown here is derived from an EMBL/GenBank/DDBJ whole genome shotgun (WGS) entry which is preliminary data.</text>
</comment>
<protein>
    <recommendedName>
        <fullName evidence="11">UV-stimulated scaffold protein A C-terminal domain-containing protein</fullName>
    </recommendedName>
</protein>
<keyword evidence="13" id="KW-1185">Reference proteome</keyword>
<feature type="region of interest" description="Disordered" evidence="10">
    <location>
        <begin position="621"/>
        <end position="642"/>
    </location>
</feature>
<dbReference type="GO" id="GO:0009411">
    <property type="term" value="P:response to UV"/>
    <property type="evidence" value="ECO:0007669"/>
    <property type="project" value="InterPro"/>
</dbReference>
<comment type="similarity">
    <text evidence="2">Belongs to the UVSSA family.</text>
</comment>
<proteinExistence type="inferred from homology"/>
<keyword evidence="8" id="KW-0175">Coiled coil</keyword>
<dbReference type="OrthoDB" id="5594015at2759"/>
<dbReference type="GO" id="GO:0000993">
    <property type="term" value="F:RNA polymerase II complex binding"/>
    <property type="evidence" value="ECO:0007669"/>
    <property type="project" value="TreeGrafter"/>
</dbReference>
<dbReference type="PANTHER" id="PTHR28670:SF1">
    <property type="entry name" value="UV-STIMULATED SCAFFOLD PROTEIN A"/>
    <property type="match status" value="1"/>
</dbReference>
<keyword evidence="6" id="KW-0863">Zinc-finger</keyword>
<feature type="compositionally biased region" description="Basic residues" evidence="10">
    <location>
        <begin position="408"/>
        <end position="417"/>
    </location>
</feature>
<dbReference type="Proteomes" id="UP000823405">
    <property type="component" value="Unassembled WGS sequence"/>
</dbReference>
<feature type="region of interest" description="Disordered" evidence="10">
    <location>
        <begin position="665"/>
        <end position="689"/>
    </location>
</feature>
<evidence type="ECO:0000256" key="6">
    <source>
        <dbReference type="ARBA" id="ARBA00022771"/>
    </source>
</evidence>
<feature type="compositionally biased region" description="Acidic residues" evidence="10">
    <location>
        <begin position="381"/>
        <end position="394"/>
    </location>
</feature>
<gene>
    <name evidence="12" type="ORF">BGZ97_005609</name>
</gene>
<comment type="subcellular location">
    <subcellularLocation>
        <location evidence="1">Chromosome</location>
    </subcellularLocation>
</comment>
<evidence type="ECO:0000256" key="2">
    <source>
        <dbReference type="ARBA" id="ARBA00009240"/>
    </source>
</evidence>
<dbReference type="Pfam" id="PF20867">
    <property type="entry name" value="UVSSA_N"/>
    <property type="match status" value="1"/>
</dbReference>
<name>A0A9P6UG85_9FUNG</name>
<evidence type="ECO:0000256" key="4">
    <source>
        <dbReference type="ARBA" id="ARBA00022723"/>
    </source>
</evidence>
<keyword evidence="7" id="KW-0862">Zinc</keyword>
<dbReference type="PANTHER" id="PTHR28670">
    <property type="entry name" value="UV-STIMULATED SCAFFOLD PROTEIN A"/>
    <property type="match status" value="1"/>
</dbReference>
<evidence type="ECO:0000313" key="12">
    <source>
        <dbReference type="EMBL" id="KAG0292389.1"/>
    </source>
</evidence>
<evidence type="ECO:0000256" key="7">
    <source>
        <dbReference type="ARBA" id="ARBA00022833"/>
    </source>
</evidence>
<evidence type="ECO:0000256" key="10">
    <source>
        <dbReference type="SAM" id="MobiDB-lite"/>
    </source>
</evidence>
<dbReference type="GO" id="GO:0008270">
    <property type="term" value="F:zinc ion binding"/>
    <property type="evidence" value="ECO:0007669"/>
    <property type="project" value="UniProtKB-KW"/>
</dbReference>
<feature type="compositionally biased region" description="Basic and acidic residues" evidence="10">
    <location>
        <begin position="705"/>
        <end position="731"/>
    </location>
</feature>
<evidence type="ECO:0000256" key="8">
    <source>
        <dbReference type="ARBA" id="ARBA00023054"/>
    </source>
</evidence>
<keyword evidence="5" id="KW-0227">DNA damage</keyword>
<feature type="region of interest" description="Disordered" evidence="10">
    <location>
        <begin position="701"/>
        <end position="731"/>
    </location>
</feature>
<keyword evidence="4" id="KW-0479">Metal-binding</keyword>
<organism evidence="12 13">
    <name type="scientific">Linnemannia gamsii</name>
    <dbReference type="NCBI Taxonomy" id="64522"/>
    <lineage>
        <taxon>Eukaryota</taxon>
        <taxon>Fungi</taxon>
        <taxon>Fungi incertae sedis</taxon>
        <taxon>Mucoromycota</taxon>
        <taxon>Mortierellomycotina</taxon>
        <taxon>Mortierellomycetes</taxon>
        <taxon>Mortierellales</taxon>
        <taxon>Mortierellaceae</taxon>
        <taxon>Linnemannia</taxon>
    </lineage>
</organism>
<dbReference type="InterPro" id="IPR049408">
    <property type="entry name" value="UVSSA_N_a-solenoid_rpt"/>
</dbReference>
<feature type="compositionally biased region" description="Basic and acidic residues" evidence="10">
    <location>
        <begin position="630"/>
        <end position="642"/>
    </location>
</feature>
<dbReference type="GO" id="GO:0006283">
    <property type="term" value="P:transcription-coupled nucleotide-excision repair"/>
    <property type="evidence" value="ECO:0007669"/>
    <property type="project" value="TreeGrafter"/>
</dbReference>
<evidence type="ECO:0000256" key="5">
    <source>
        <dbReference type="ARBA" id="ARBA00022763"/>
    </source>
</evidence>
<feature type="region of interest" description="Disordered" evidence="10">
    <location>
        <begin position="371"/>
        <end position="417"/>
    </location>
</feature>
<dbReference type="EMBL" id="JAAAIN010002513">
    <property type="protein sequence ID" value="KAG0292389.1"/>
    <property type="molecule type" value="Genomic_DNA"/>
</dbReference>
<evidence type="ECO:0000256" key="3">
    <source>
        <dbReference type="ARBA" id="ARBA00022454"/>
    </source>
</evidence>
<keyword evidence="3" id="KW-0158">Chromosome</keyword>
<keyword evidence="9" id="KW-0234">DNA repair</keyword>
<feature type="compositionally biased region" description="Basic residues" evidence="10">
    <location>
        <begin position="666"/>
        <end position="677"/>
    </location>
</feature>
<dbReference type="AlphaFoldDB" id="A0A9P6UG85"/>
<dbReference type="InterPro" id="IPR018610">
    <property type="entry name" value="UVSSA"/>
</dbReference>
<evidence type="ECO:0000313" key="13">
    <source>
        <dbReference type="Proteomes" id="UP000823405"/>
    </source>
</evidence>
<accession>A0A9P6UG85</accession>
<feature type="region of interest" description="Disordered" evidence="10">
    <location>
        <begin position="225"/>
        <end position="245"/>
    </location>
</feature>